<gene>
    <name evidence="4" type="ORF">DNL40_08735</name>
</gene>
<evidence type="ECO:0000313" key="4">
    <source>
        <dbReference type="EMBL" id="PZR53084.1"/>
    </source>
</evidence>
<dbReference type="GO" id="GO:0030246">
    <property type="term" value="F:carbohydrate binding"/>
    <property type="evidence" value="ECO:0007669"/>
    <property type="project" value="InterPro"/>
</dbReference>
<dbReference type="SUPFAM" id="SSF51055">
    <property type="entry name" value="Carbohydrate binding domain"/>
    <property type="match status" value="2"/>
</dbReference>
<comment type="caution">
    <text evidence="4">The sequence shown here is derived from an EMBL/GenBank/DDBJ whole genome shotgun (WGS) entry which is preliminary data.</text>
</comment>
<dbReference type="CDD" id="cd12215">
    <property type="entry name" value="ChiC_BD"/>
    <property type="match status" value="2"/>
</dbReference>
<dbReference type="EMBL" id="QKWH01000005">
    <property type="protein sequence ID" value="PZR53084.1"/>
    <property type="molecule type" value="Genomic_DNA"/>
</dbReference>
<keyword evidence="2" id="KW-0732">Signal</keyword>
<dbReference type="InterPro" id="IPR013211">
    <property type="entry name" value="LVIVD"/>
</dbReference>
<sequence>MHRLDAKHRRSTLAVGAAVGALVLTSLAVAPASAEPSDGSPSATTRLLEQASPFAAGAAPVLGAGEIASSPNIELVANIPKNGAFAPEGQYSSDLAFQGRYAFAGNYGGFTVYDVADPRAPEQVAQVVCPGSQNDVSVYGNLLVLSTDSSRSNDSCDNVAQSATIKDSWEGLKVFDISEPTSPRYVASVETLCGSHTHSLAPSKDGKSVYAYVSSYGPNAAYPDCQPPHDLISVVEIPLADPASAAVVSTPVLFPDGGNPGGNGSSTTSGCHDITTYPEKDVAAGACMGDGILLDISDRANPVVTEQVRDTENFAFWHSATFNNDGTKVVFTDELGGGGAPTCNSGIDPEKGADAIYDIVDGKLVFRSYFKIDREQSDLENCVAHNGSLIPVAGRDIMVQAWYQGGISVWEFTDSANPVELAWFDRGPLSDERLVMGGSWSAYWYNGAIISNDIQKGLDVLLMDDPAVAPATVVRQDEFNPQMQPSFQAPDHWSASKAYGEGDHVYRDGALWKASWYTKNQVPGDPWGPWQEIALPGAEGVAAWTPSRIYDSGQTVLHEGTVYTAKWWTRNQAPGDRWGPWEPVS</sequence>
<protein>
    <recommendedName>
        <fullName evidence="3">Chitin-binding type-3 domain-containing protein</fullName>
    </recommendedName>
</protein>
<dbReference type="InterPro" id="IPR036573">
    <property type="entry name" value="CBM_sf_5/12"/>
</dbReference>
<keyword evidence="1" id="KW-0378">Hydrolase</keyword>
<dbReference type="Proteomes" id="UP000248783">
    <property type="component" value="Unassembled WGS sequence"/>
</dbReference>
<proteinExistence type="predicted"/>
<evidence type="ECO:0000259" key="3">
    <source>
        <dbReference type="SMART" id="SM00495"/>
    </source>
</evidence>
<dbReference type="PROSITE" id="PS51318">
    <property type="entry name" value="TAT"/>
    <property type="match status" value="1"/>
</dbReference>
<evidence type="ECO:0000256" key="1">
    <source>
        <dbReference type="ARBA" id="ARBA00022801"/>
    </source>
</evidence>
<feature type="domain" description="Chitin-binding type-3" evidence="3">
    <location>
        <begin position="490"/>
        <end position="533"/>
    </location>
</feature>
<dbReference type="SMART" id="SM00495">
    <property type="entry name" value="ChtBD3"/>
    <property type="match status" value="2"/>
</dbReference>
<dbReference type="Pfam" id="PF02839">
    <property type="entry name" value="CBM_5_12"/>
    <property type="match status" value="1"/>
</dbReference>
<feature type="domain" description="Chitin-binding type-3" evidence="3">
    <location>
        <begin position="541"/>
        <end position="584"/>
    </location>
</feature>
<feature type="chain" id="PRO_5016071796" description="Chitin-binding type-3 domain-containing protein" evidence="2">
    <location>
        <begin position="35"/>
        <end position="585"/>
    </location>
</feature>
<dbReference type="InterPro" id="IPR006311">
    <property type="entry name" value="TAT_signal"/>
</dbReference>
<name>A0A2W5Y507_9MICO</name>
<accession>A0A2W5Y507</accession>
<dbReference type="GO" id="GO:0004553">
    <property type="term" value="F:hydrolase activity, hydrolyzing O-glycosyl compounds"/>
    <property type="evidence" value="ECO:0007669"/>
    <property type="project" value="InterPro"/>
</dbReference>
<evidence type="ECO:0000256" key="2">
    <source>
        <dbReference type="SAM" id="SignalP"/>
    </source>
</evidence>
<keyword evidence="5" id="KW-1185">Reference proteome</keyword>
<dbReference type="InterPro" id="IPR003610">
    <property type="entry name" value="CBM5/12"/>
</dbReference>
<dbReference type="SUPFAM" id="SSF75011">
    <property type="entry name" value="3-carboxy-cis,cis-mucoante lactonizing enzyme"/>
    <property type="match status" value="1"/>
</dbReference>
<feature type="signal peptide" evidence="2">
    <location>
        <begin position="1"/>
        <end position="34"/>
    </location>
</feature>
<reference evidence="4 5" key="1">
    <citation type="submission" date="2018-06" db="EMBL/GenBank/DDBJ databases">
        <title>Whole genome sequencing of a novel hydrocarbon degrading bacterial strain, PW21 isolated from oil contaminated produced water sample.</title>
        <authorList>
            <person name="Nagkirti P."/>
            <person name="Shaikh A."/>
            <person name="Gowdaman V."/>
            <person name="Engineer A.E."/>
            <person name="Dagar S."/>
            <person name="Dhakephalkar P.K."/>
        </authorList>
    </citation>
    <scope>NUCLEOTIDE SEQUENCE [LARGE SCALE GENOMIC DNA]</scope>
    <source>
        <strain evidence="4 5">PW21</strain>
    </source>
</reference>
<organism evidence="4 5">
    <name type="scientific">Xylanimonas oleitrophica</name>
    <dbReference type="NCBI Taxonomy" id="2607479"/>
    <lineage>
        <taxon>Bacteria</taxon>
        <taxon>Bacillati</taxon>
        <taxon>Actinomycetota</taxon>
        <taxon>Actinomycetes</taxon>
        <taxon>Micrococcales</taxon>
        <taxon>Promicromonosporaceae</taxon>
        <taxon>Xylanimonas</taxon>
    </lineage>
</organism>
<evidence type="ECO:0000313" key="5">
    <source>
        <dbReference type="Proteomes" id="UP000248783"/>
    </source>
</evidence>
<dbReference type="GO" id="GO:0005576">
    <property type="term" value="C:extracellular region"/>
    <property type="evidence" value="ECO:0007669"/>
    <property type="project" value="InterPro"/>
</dbReference>
<dbReference type="Gene3D" id="2.10.10.20">
    <property type="entry name" value="Carbohydrate-binding module superfamily 5/12"/>
    <property type="match status" value="2"/>
</dbReference>
<dbReference type="RefSeq" id="WP_111250877.1">
    <property type="nucleotide sequence ID" value="NZ_QKWH01000005.1"/>
</dbReference>
<dbReference type="GO" id="GO:0005975">
    <property type="term" value="P:carbohydrate metabolic process"/>
    <property type="evidence" value="ECO:0007669"/>
    <property type="project" value="InterPro"/>
</dbReference>
<dbReference type="AlphaFoldDB" id="A0A2W5Y507"/>
<dbReference type="Pfam" id="PF08309">
    <property type="entry name" value="LVIVD"/>
    <property type="match status" value="2"/>
</dbReference>